<feature type="region of interest" description="Disordered" evidence="1">
    <location>
        <begin position="209"/>
        <end position="228"/>
    </location>
</feature>
<reference evidence="2 3" key="1">
    <citation type="journal article" date="2024" name="Plant Biotechnol. J.">
        <title>Dendrobium thyrsiflorum genome and its molecular insights into genes involved in important horticultural traits.</title>
        <authorList>
            <person name="Chen B."/>
            <person name="Wang J.Y."/>
            <person name="Zheng P.J."/>
            <person name="Li K.L."/>
            <person name="Liang Y.M."/>
            <person name="Chen X.F."/>
            <person name="Zhang C."/>
            <person name="Zhao X."/>
            <person name="He X."/>
            <person name="Zhang G.Q."/>
            <person name="Liu Z.J."/>
            <person name="Xu Q."/>
        </authorList>
    </citation>
    <scope>NUCLEOTIDE SEQUENCE [LARGE SCALE GENOMIC DNA]</scope>
    <source>
        <strain evidence="2">GZMU011</strain>
    </source>
</reference>
<feature type="compositionally biased region" description="Low complexity" evidence="1">
    <location>
        <begin position="216"/>
        <end position="228"/>
    </location>
</feature>
<dbReference type="AlphaFoldDB" id="A0ABD0VJP3"/>
<organism evidence="2 3">
    <name type="scientific">Dendrobium thyrsiflorum</name>
    <name type="common">Pinecone-like raceme dendrobium</name>
    <name type="synonym">Orchid</name>
    <dbReference type="NCBI Taxonomy" id="117978"/>
    <lineage>
        <taxon>Eukaryota</taxon>
        <taxon>Viridiplantae</taxon>
        <taxon>Streptophyta</taxon>
        <taxon>Embryophyta</taxon>
        <taxon>Tracheophyta</taxon>
        <taxon>Spermatophyta</taxon>
        <taxon>Magnoliopsida</taxon>
        <taxon>Liliopsida</taxon>
        <taxon>Asparagales</taxon>
        <taxon>Orchidaceae</taxon>
        <taxon>Epidendroideae</taxon>
        <taxon>Malaxideae</taxon>
        <taxon>Dendrobiinae</taxon>
        <taxon>Dendrobium</taxon>
    </lineage>
</organism>
<evidence type="ECO:0000313" key="3">
    <source>
        <dbReference type="Proteomes" id="UP001552299"/>
    </source>
</evidence>
<keyword evidence="3" id="KW-1185">Reference proteome</keyword>
<gene>
    <name evidence="2" type="ORF">M5K25_003574</name>
</gene>
<evidence type="ECO:0000313" key="2">
    <source>
        <dbReference type="EMBL" id="KAL0925255.1"/>
    </source>
</evidence>
<dbReference type="EMBL" id="JANQDX010000004">
    <property type="protein sequence ID" value="KAL0925255.1"/>
    <property type="molecule type" value="Genomic_DNA"/>
</dbReference>
<sequence>MPRLAVGLDRKLRREKVEGRAKRSDRLSGLESDGRKSRREFGRLRDFFDFSELQRFTSLQDFAPSAVCVTLLLLCAGFRRSRVPVCELLHETLVQVSGGAVYQFFGRSRMKMSTSSSGIVWFLLPYASCFDGLDEGIDVSDLNPLESLPRFTCSICDAKSGSDSSSSGKYRSSSELQSIGNTIIQDSGAAPLTYSSFTGVLGNTEMTRHTSVGRESASPFSSASPTLSSDIKSANLMGFEEPAWLRRCLEEDACTLGNPFRLSTGSALASRSVFPFAGTSRRQIPEPGVQSSELCIPELIGIRAPSSSEGELGPQVVGPRKISLAHQRSYFSLPTLGQQIYSGWEYWLQVPEQADLMGAQASSAEP</sequence>
<comment type="caution">
    <text evidence="2">The sequence shown here is derived from an EMBL/GenBank/DDBJ whole genome shotgun (WGS) entry which is preliminary data.</text>
</comment>
<proteinExistence type="predicted"/>
<protein>
    <submittedName>
        <fullName evidence="2">Uncharacterized protein</fullName>
    </submittedName>
</protein>
<accession>A0ABD0VJP3</accession>
<evidence type="ECO:0000256" key="1">
    <source>
        <dbReference type="SAM" id="MobiDB-lite"/>
    </source>
</evidence>
<dbReference type="Proteomes" id="UP001552299">
    <property type="component" value="Unassembled WGS sequence"/>
</dbReference>
<name>A0ABD0VJP3_DENTH</name>